<gene>
    <name evidence="2" type="ORF">PRVXT_002435</name>
</gene>
<evidence type="ECO:0000313" key="2">
    <source>
        <dbReference type="EMBL" id="XBX74400.1"/>
    </source>
</evidence>
<feature type="transmembrane region" description="Helical" evidence="1">
    <location>
        <begin position="85"/>
        <end position="105"/>
    </location>
</feature>
<dbReference type="AlphaFoldDB" id="A0AAU7VKH8"/>
<evidence type="ECO:0000256" key="1">
    <source>
        <dbReference type="SAM" id="Phobius"/>
    </source>
</evidence>
<reference evidence="2" key="1">
    <citation type="journal article" date="2013" name="Extremophiles">
        <title>Proteinivorax tanatarense gen. nov., sp. nov., an anaerobic, haloalkaliphilic, proteolytic bacterium isolated from a decaying algal bloom, and proposal of Proteinivoraceae fam. nov.</title>
        <authorList>
            <person name="Kevbrin V."/>
            <person name="Boltyanskaya Y."/>
            <person name="Zhilina T."/>
            <person name="Kolganova T."/>
            <person name="Lavrentjeva E."/>
            <person name="Kuznetsov B."/>
        </authorList>
    </citation>
    <scope>NUCLEOTIDE SEQUENCE</scope>
    <source>
        <strain evidence="2">Z-910T</strain>
    </source>
</reference>
<keyword evidence="1" id="KW-0472">Membrane</keyword>
<feature type="transmembrane region" description="Helical" evidence="1">
    <location>
        <begin position="160"/>
        <end position="181"/>
    </location>
</feature>
<sequence>MEKIYEFKKQLRGEYLESFENAELYYKLNNIAESVTEGCLNEIGDLLINAQKTERPVEKVLGKNLERFCKNLRNAYAPYWHIEKIVNAIFLCVSFTLGVGLYNYISSMLFTRDLADNLGPTLLTFFISKLVVNSILYIVRTVHFSKHKLHSKTVILISKSYYFLFILFAFIIEDLITVTFFQLTLSQVLILSVVIMTVYVAMHVKIITPFNKSFFTEISEEVEDGLLEECRKEYSKINEKKVKKGKEPLTQLQMVEKIKKEIKIISNPLLFSLFFGMFLFSTWLLLTYKVQLISIIAITVSSSILLLYITIFAVKKDLYKFVKLLENKEIKL</sequence>
<reference evidence="2" key="2">
    <citation type="submission" date="2024-06" db="EMBL/GenBank/DDBJ databases">
        <authorList>
            <person name="Petrova K.O."/>
            <person name="Toshchakov S.V."/>
            <person name="Boltjanskaja Y.V."/>
            <person name="Kevbrin V."/>
        </authorList>
    </citation>
    <scope>NUCLEOTIDE SEQUENCE</scope>
    <source>
        <strain evidence="2">Z-910T</strain>
    </source>
</reference>
<dbReference type="SUPFAM" id="SSF158560">
    <property type="entry name" value="BH3980-like"/>
    <property type="match status" value="1"/>
</dbReference>
<dbReference type="Gene3D" id="1.10.1900.10">
    <property type="entry name" value="c-terminal domain of poly(a) binding protein"/>
    <property type="match status" value="1"/>
</dbReference>
<feature type="transmembrane region" description="Helical" evidence="1">
    <location>
        <begin position="187"/>
        <end position="204"/>
    </location>
</feature>
<organism evidence="2">
    <name type="scientific">Proteinivorax tanatarense</name>
    <dbReference type="NCBI Taxonomy" id="1260629"/>
    <lineage>
        <taxon>Bacteria</taxon>
        <taxon>Bacillati</taxon>
        <taxon>Bacillota</taxon>
        <taxon>Clostridia</taxon>
        <taxon>Eubacteriales</taxon>
        <taxon>Proteinivoracaceae</taxon>
        <taxon>Proteinivorax</taxon>
    </lineage>
</organism>
<name>A0AAU7VKH8_9FIRM</name>
<dbReference type="EMBL" id="CP158367">
    <property type="protein sequence ID" value="XBX74400.1"/>
    <property type="molecule type" value="Genomic_DNA"/>
</dbReference>
<evidence type="ECO:0008006" key="3">
    <source>
        <dbReference type="Google" id="ProtNLM"/>
    </source>
</evidence>
<proteinExistence type="predicted"/>
<keyword evidence="1" id="KW-1133">Transmembrane helix</keyword>
<feature type="transmembrane region" description="Helical" evidence="1">
    <location>
        <begin position="264"/>
        <end position="286"/>
    </location>
</feature>
<keyword evidence="1" id="KW-0812">Transmembrane</keyword>
<accession>A0AAU7VKH8</accession>
<feature type="transmembrane region" description="Helical" evidence="1">
    <location>
        <begin position="117"/>
        <end position="139"/>
    </location>
</feature>
<feature type="transmembrane region" description="Helical" evidence="1">
    <location>
        <begin position="292"/>
        <end position="314"/>
    </location>
</feature>
<dbReference type="RefSeq" id="WP_350343154.1">
    <property type="nucleotide sequence ID" value="NZ_CP158367.1"/>
</dbReference>
<protein>
    <recommendedName>
        <fullName evidence="3">DUF1048 domain-containing protein</fullName>
    </recommendedName>
</protein>